<gene>
    <name evidence="1" type="ORF">B296_00029511</name>
</gene>
<name>A0A426Z6V4_ENSVE</name>
<evidence type="ECO:0000313" key="1">
    <source>
        <dbReference type="EMBL" id="RRT59702.1"/>
    </source>
</evidence>
<dbReference type="AlphaFoldDB" id="A0A426Z6V4"/>
<evidence type="ECO:0000313" key="2">
    <source>
        <dbReference type="Proteomes" id="UP000287651"/>
    </source>
</evidence>
<comment type="caution">
    <text evidence="1">The sequence shown here is derived from an EMBL/GenBank/DDBJ whole genome shotgun (WGS) entry which is preliminary data.</text>
</comment>
<proteinExistence type="predicted"/>
<dbReference type="EMBL" id="AMZH03008103">
    <property type="protein sequence ID" value="RRT59702.1"/>
    <property type="molecule type" value="Genomic_DNA"/>
</dbReference>
<dbReference type="Proteomes" id="UP000287651">
    <property type="component" value="Unassembled WGS sequence"/>
</dbReference>
<accession>A0A426Z6V4</accession>
<reference evidence="1 2" key="1">
    <citation type="journal article" date="2014" name="Agronomy (Basel)">
        <title>A Draft Genome Sequence for Ensete ventricosum, the Drought-Tolerant Tree Against Hunger.</title>
        <authorList>
            <person name="Harrison J."/>
            <person name="Moore K.A."/>
            <person name="Paszkiewicz K."/>
            <person name="Jones T."/>
            <person name="Grant M."/>
            <person name="Ambacheew D."/>
            <person name="Muzemil S."/>
            <person name="Studholme D.J."/>
        </authorList>
    </citation>
    <scope>NUCLEOTIDE SEQUENCE [LARGE SCALE GENOMIC DNA]</scope>
</reference>
<organism evidence="1 2">
    <name type="scientific">Ensete ventricosum</name>
    <name type="common">Abyssinian banana</name>
    <name type="synonym">Musa ensete</name>
    <dbReference type="NCBI Taxonomy" id="4639"/>
    <lineage>
        <taxon>Eukaryota</taxon>
        <taxon>Viridiplantae</taxon>
        <taxon>Streptophyta</taxon>
        <taxon>Embryophyta</taxon>
        <taxon>Tracheophyta</taxon>
        <taxon>Spermatophyta</taxon>
        <taxon>Magnoliopsida</taxon>
        <taxon>Liliopsida</taxon>
        <taxon>Zingiberales</taxon>
        <taxon>Musaceae</taxon>
        <taxon>Ensete</taxon>
    </lineage>
</organism>
<protein>
    <submittedName>
        <fullName evidence="1">Uncharacterized protein</fullName>
    </submittedName>
</protein>
<sequence>MLFYQRPEQVQDDEMLSRNDLPGAGPLVFFEAGQLRLQRLRMRAWHALPWVQTGGDGKDQRRLVSFWVHFVSSSLHVDMYPAIK</sequence>